<feature type="domain" description="PDEase" evidence="9">
    <location>
        <begin position="568"/>
        <end position="903"/>
    </location>
</feature>
<dbReference type="Gene3D" id="1.10.1300.10">
    <property type="entry name" value="3'5'-cyclic nucleotide phosphodiesterase, catalytic domain"/>
    <property type="match status" value="1"/>
</dbReference>
<proteinExistence type="inferred from homology"/>
<dbReference type="GO" id="GO:0046872">
    <property type="term" value="F:metal ion binding"/>
    <property type="evidence" value="ECO:0007669"/>
    <property type="project" value="UniProtKB-KW"/>
</dbReference>
<dbReference type="GO" id="GO:0007165">
    <property type="term" value="P:signal transduction"/>
    <property type="evidence" value="ECO:0007669"/>
    <property type="project" value="InterPro"/>
</dbReference>
<feature type="transmembrane region" description="Helical" evidence="8">
    <location>
        <begin position="125"/>
        <end position="144"/>
    </location>
</feature>
<feature type="binding site" evidence="5">
    <location>
        <position position="650"/>
    </location>
    <ligand>
        <name>Zn(2+)</name>
        <dbReference type="ChEBI" id="CHEBI:29105"/>
        <label>1</label>
    </ligand>
</feature>
<dbReference type="PANTHER" id="PTHR11347">
    <property type="entry name" value="CYCLIC NUCLEOTIDE PHOSPHODIESTERASE"/>
    <property type="match status" value="1"/>
</dbReference>
<feature type="binding site" evidence="5">
    <location>
        <position position="809"/>
    </location>
    <ligand>
        <name>Zn(2+)</name>
        <dbReference type="ChEBI" id="CHEBI:29105"/>
        <label>1</label>
    </ligand>
</feature>
<dbReference type="EC" id="3.1.4.-" evidence="6"/>
<feature type="transmembrane region" description="Helical" evidence="8">
    <location>
        <begin position="156"/>
        <end position="175"/>
    </location>
</feature>
<dbReference type="Pfam" id="PF00233">
    <property type="entry name" value="PDEase_I"/>
    <property type="match status" value="1"/>
</dbReference>
<feature type="compositionally biased region" description="Acidic residues" evidence="7">
    <location>
        <begin position="472"/>
        <end position="489"/>
    </location>
</feature>
<evidence type="ECO:0000256" key="3">
    <source>
        <dbReference type="PIRSR" id="PIRSR623088-1"/>
    </source>
</evidence>
<dbReference type="PROSITE" id="PS51845">
    <property type="entry name" value="PDEASE_I_2"/>
    <property type="match status" value="1"/>
</dbReference>
<dbReference type="InterPro" id="IPR003607">
    <property type="entry name" value="HD/PDEase_dom"/>
</dbReference>
<dbReference type="SUPFAM" id="SSF109604">
    <property type="entry name" value="HD-domain/PDEase-like"/>
    <property type="match status" value="1"/>
</dbReference>
<feature type="transmembrane region" description="Helical" evidence="8">
    <location>
        <begin position="249"/>
        <end position="270"/>
    </location>
</feature>
<evidence type="ECO:0000256" key="1">
    <source>
        <dbReference type="ARBA" id="ARBA00022723"/>
    </source>
</evidence>
<name>A0AA36J0M8_9DINO</name>
<reference evidence="10" key="1">
    <citation type="submission" date="2023-08" db="EMBL/GenBank/DDBJ databases">
        <authorList>
            <person name="Chen Y."/>
            <person name="Shah S."/>
            <person name="Dougan E. K."/>
            <person name="Thang M."/>
            <person name="Chan C."/>
        </authorList>
    </citation>
    <scope>NUCLEOTIDE SEQUENCE</scope>
</reference>
<comment type="caution">
    <text evidence="10">The sequence shown here is derived from an EMBL/GenBank/DDBJ whole genome shotgun (WGS) entry which is preliminary data.</text>
</comment>
<feature type="binding site" evidence="4">
    <location>
        <position position="809"/>
    </location>
    <ligand>
        <name>AMP</name>
        <dbReference type="ChEBI" id="CHEBI:456215"/>
    </ligand>
</feature>
<keyword evidence="1 5" id="KW-0479">Metal-binding</keyword>
<feature type="binding site" evidence="4">
    <location>
        <position position="860"/>
    </location>
    <ligand>
        <name>AMP</name>
        <dbReference type="ChEBI" id="CHEBI:456215"/>
    </ligand>
</feature>
<accession>A0AA36J0M8</accession>
<feature type="region of interest" description="Disordered" evidence="7">
    <location>
        <begin position="471"/>
        <end position="499"/>
    </location>
</feature>
<feature type="binding site" evidence="5">
    <location>
        <position position="686"/>
    </location>
    <ligand>
        <name>Zn(2+)</name>
        <dbReference type="ChEBI" id="CHEBI:29105"/>
        <label>1</label>
    </ligand>
</feature>
<keyword evidence="8" id="KW-1133">Transmembrane helix</keyword>
<organism evidence="10 11">
    <name type="scientific">Effrenium voratum</name>
    <dbReference type="NCBI Taxonomy" id="2562239"/>
    <lineage>
        <taxon>Eukaryota</taxon>
        <taxon>Sar</taxon>
        <taxon>Alveolata</taxon>
        <taxon>Dinophyceae</taxon>
        <taxon>Suessiales</taxon>
        <taxon>Symbiodiniaceae</taxon>
        <taxon>Effrenium</taxon>
    </lineage>
</organism>
<dbReference type="GO" id="GO:0004114">
    <property type="term" value="F:3',5'-cyclic-nucleotide phosphodiesterase activity"/>
    <property type="evidence" value="ECO:0007669"/>
    <property type="project" value="InterPro"/>
</dbReference>
<feature type="transmembrane region" description="Helical" evidence="8">
    <location>
        <begin position="98"/>
        <end position="119"/>
    </location>
</feature>
<evidence type="ECO:0000256" key="7">
    <source>
        <dbReference type="SAM" id="MobiDB-lite"/>
    </source>
</evidence>
<dbReference type="InterPro" id="IPR023088">
    <property type="entry name" value="PDEase"/>
</dbReference>
<feature type="binding site" evidence="4">
    <location>
        <begin position="646"/>
        <end position="650"/>
    </location>
    <ligand>
        <name>AMP</name>
        <dbReference type="ChEBI" id="CHEBI:456215"/>
    </ligand>
</feature>
<dbReference type="CDD" id="cd00077">
    <property type="entry name" value="HDc"/>
    <property type="match status" value="1"/>
</dbReference>
<dbReference type="PRINTS" id="PR00387">
    <property type="entry name" value="PDIESTERASE1"/>
</dbReference>
<keyword evidence="8" id="KW-0812">Transmembrane</keyword>
<keyword evidence="11" id="KW-1185">Reference proteome</keyword>
<dbReference type="PROSITE" id="PS00126">
    <property type="entry name" value="PDEASE_I_1"/>
    <property type="match status" value="1"/>
</dbReference>
<protein>
    <recommendedName>
        <fullName evidence="6">Phosphodiesterase</fullName>
        <ecNumber evidence="6">3.1.4.-</ecNumber>
    </recommendedName>
</protein>
<dbReference type="InterPro" id="IPR023174">
    <property type="entry name" value="PDEase_CS"/>
</dbReference>
<evidence type="ECO:0000259" key="9">
    <source>
        <dbReference type="PROSITE" id="PS51845"/>
    </source>
</evidence>
<comment type="similarity">
    <text evidence="6">Belongs to the cyclic nucleotide phosphodiesterase family.</text>
</comment>
<dbReference type="Proteomes" id="UP001178507">
    <property type="component" value="Unassembled WGS sequence"/>
</dbReference>
<evidence type="ECO:0000313" key="10">
    <source>
        <dbReference type="EMBL" id="CAJ1396959.1"/>
    </source>
</evidence>
<comment type="cofactor">
    <cofactor evidence="6">
        <name>a divalent metal cation</name>
        <dbReference type="ChEBI" id="CHEBI:60240"/>
    </cofactor>
    <text evidence="6">Binds 2 divalent metal cations per subunit. Site 1 may preferentially bind zinc ions, while site 2 has a preference for magnesium and/or manganese ions.</text>
</comment>
<evidence type="ECO:0000256" key="4">
    <source>
        <dbReference type="PIRSR" id="PIRSR623088-2"/>
    </source>
</evidence>
<dbReference type="EMBL" id="CAUJNA010003249">
    <property type="protein sequence ID" value="CAJ1396959.1"/>
    <property type="molecule type" value="Genomic_DNA"/>
</dbReference>
<evidence type="ECO:0000256" key="8">
    <source>
        <dbReference type="SAM" id="Phobius"/>
    </source>
</evidence>
<feature type="region of interest" description="Disordered" evidence="7">
    <location>
        <begin position="1"/>
        <end position="28"/>
    </location>
</feature>
<keyword evidence="8" id="KW-0472">Membrane</keyword>
<keyword evidence="2 6" id="KW-0378">Hydrolase</keyword>
<feature type="binding site" evidence="4">
    <location>
        <position position="687"/>
    </location>
    <ligand>
        <name>AMP</name>
        <dbReference type="ChEBI" id="CHEBI:456215"/>
    </ligand>
</feature>
<feature type="transmembrane region" description="Helical" evidence="8">
    <location>
        <begin position="393"/>
        <end position="414"/>
    </location>
</feature>
<dbReference type="AlphaFoldDB" id="A0AA36J0M8"/>
<gene>
    <name evidence="10" type="ORF">EVOR1521_LOCUS21079</name>
</gene>
<evidence type="ECO:0000256" key="5">
    <source>
        <dbReference type="PIRSR" id="PIRSR623088-3"/>
    </source>
</evidence>
<dbReference type="InterPro" id="IPR036971">
    <property type="entry name" value="PDEase_catalytic_dom_sf"/>
</dbReference>
<sequence length="940" mass="105043">MNERLPLLYRSESNSNGPPNGPSTLYEIKSHGTSKRTLEKGFDARHNFVHFAPSGLKNVVPLQELMERPGVRNFLYRSKWYQKPSVVHLRSFMRGTAISIWSFISLLIALFCGDLFALLSVPGNTLCDAILTAAFVFFVLEFLGNALSDRTYPLSFFFYMDLIGTFSMVFDISYMCGPDATALERLQSSGGGGGGVIVMRAARAARIGARAGRLSRVAKIVRFLSGSEVEEQRNVRMAKVISNKLSDVLSIRVAFVVICIAVVLPSLSIFEYPAMEESMTAWTTFLASEAQEYAQGSRSEEATAKLDGALSRLAAFYSTTNYGPFMACYHEKPYPGGPEEELEGCGDGASSLRLGEEAFRNFSQPKRQEFILVTSVQHLDIFFDLAAPKRLEALMGISLIMFIILVMIIFSLPANHWRLKGLTRQCWDLGMAGLERSTILSENISTVALLPLERMLDVVRQRCAQIFRYTDELQEEEEEDEDAAEAEADEEHKDEEAEQDNEFALLEKAVAKLGAIASLSTKNIVKEDIVTEDDLMVQGWSQGIRSTRNDPVESTDLKMRISNLVAAEDATFMTSLYKQVPSEMLELSRTLHFNATTPSRSENLAICAITLRDHVGSKTFAHSVKPMKLVKFVTAAEKRYLPTPFHNFSHALDVACSLSLQMTQVQADVFMSDLSQFALLVAAVGHDMGHEGLNNTFLVETSHELAVTYNDKSPLENMHCSKLFQLLRDPETDVFSSVAKDQYKEVREDIIQAILHTDVTKHNEMVKDLALFYQMNKETLNIEELAEEAGGVLKASRTTMINALLHSADVNNPCKPWEVAKQLAYSCMDEFFAQGDMEKSLGIPVGFLNDREKVNRANSQIGFIEFMIAPFVEALVLIFPPLQQMSIYTAENVQRWARVWREEANPQEQEKEKMAARVQKVVARLNATLQAGPSSPRGLT</sequence>
<feature type="binding site" evidence="5">
    <location>
        <position position="687"/>
    </location>
    <ligand>
        <name>Zn(2+)</name>
        <dbReference type="ChEBI" id="CHEBI:29105"/>
        <label>1</label>
    </ligand>
</feature>
<evidence type="ECO:0000256" key="2">
    <source>
        <dbReference type="ARBA" id="ARBA00022801"/>
    </source>
</evidence>
<evidence type="ECO:0000313" key="11">
    <source>
        <dbReference type="Proteomes" id="UP001178507"/>
    </source>
</evidence>
<dbReference type="InterPro" id="IPR002073">
    <property type="entry name" value="PDEase_catalytic_dom"/>
</dbReference>
<feature type="active site" description="Proton donor" evidence="3">
    <location>
        <position position="646"/>
    </location>
</feature>
<feature type="binding site" evidence="5">
    <location>
        <position position="687"/>
    </location>
    <ligand>
        <name>Zn(2+)</name>
        <dbReference type="ChEBI" id="CHEBI:29105"/>
        <label>2</label>
    </ligand>
</feature>
<evidence type="ECO:0000256" key="6">
    <source>
        <dbReference type="RuleBase" id="RU363067"/>
    </source>
</evidence>